<evidence type="ECO:0000313" key="1">
    <source>
        <dbReference type="EMBL" id="KIM78772.1"/>
    </source>
</evidence>
<gene>
    <name evidence="1" type="ORF">PILCRDRAFT_824185</name>
</gene>
<proteinExistence type="predicted"/>
<dbReference type="InParanoid" id="A0A0C3BN80"/>
<dbReference type="AlphaFoldDB" id="A0A0C3BN80"/>
<reference evidence="1 2" key="1">
    <citation type="submission" date="2014-04" db="EMBL/GenBank/DDBJ databases">
        <authorList>
            <consortium name="DOE Joint Genome Institute"/>
            <person name="Kuo A."/>
            <person name="Tarkka M."/>
            <person name="Buscot F."/>
            <person name="Kohler A."/>
            <person name="Nagy L.G."/>
            <person name="Floudas D."/>
            <person name="Copeland A."/>
            <person name="Barry K.W."/>
            <person name="Cichocki N."/>
            <person name="Veneault-Fourrey C."/>
            <person name="LaButti K."/>
            <person name="Lindquist E.A."/>
            <person name="Lipzen A."/>
            <person name="Lundell T."/>
            <person name="Morin E."/>
            <person name="Murat C."/>
            <person name="Sun H."/>
            <person name="Tunlid A."/>
            <person name="Henrissat B."/>
            <person name="Grigoriev I.V."/>
            <person name="Hibbett D.S."/>
            <person name="Martin F."/>
            <person name="Nordberg H.P."/>
            <person name="Cantor M.N."/>
            <person name="Hua S.X."/>
        </authorList>
    </citation>
    <scope>NUCLEOTIDE SEQUENCE [LARGE SCALE GENOMIC DNA]</scope>
    <source>
        <strain evidence="1 2">F 1598</strain>
    </source>
</reference>
<organism evidence="1 2">
    <name type="scientific">Piloderma croceum (strain F 1598)</name>
    <dbReference type="NCBI Taxonomy" id="765440"/>
    <lineage>
        <taxon>Eukaryota</taxon>
        <taxon>Fungi</taxon>
        <taxon>Dikarya</taxon>
        <taxon>Basidiomycota</taxon>
        <taxon>Agaricomycotina</taxon>
        <taxon>Agaricomycetes</taxon>
        <taxon>Agaricomycetidae</taxon>
        <taxon>Atheliales</taxon>
        <taxon>Atheliaceae</taxon>
        <taxon>Piloderma</taxon>
    </lineage>
</organism>
<evidence type="ECO:0000313" key="2">
    <source>
        <dbReference type="Proteomes" id="UP000054166"/>
    </source>
</evidence>
<accession>A0A0C3BN80</accession>
<reference evidence="2" key="2">
    <citation type="submission" date="2015-01" db="EMBL/GenBank/DDBJ databases">
        <title>Evolutionary Origins and Diversification of the Mycorrhizal Mutualists.</title>
        <authorList>
            <consortium name="DOE Joint Genome Institute"/>
            <consortium name="Mycorrhizal Genomics Consortium"/>
            <person name="Kohler A."/>
            <person name="Kuo A."/>
            <person name="Nagy L.G."/>
            <person name="Floudas D."/>
            <person name="Copeland A."/>
            <person name="Barry K.W."/>
            <person name="Cichocki N."/>
            <person name="Veneault-Fourrey C."/>
            <person name="LaButti K."/>
            <person name="Lindquist E.A."/>
            <person name="Lipzen A."/>
            <person name="Lundell T."/>
            <person name="Morin E."/>
            <person name="Murat C."/>
            <person name="Riley R."/>
            <person name="Ohm R."/>
            <person name="Sun H."/>
            <person name="Tunlid A."/>
            <person name="Henrissat B."/>
            <person name="Grigoriev I.V."/>
            <person name="Hibbett D.S."/>
            <person name="Martin F."/>
        </authorList>
    </citation>
    <scope>NUCLEOTIDE SEQUENCE [LARGE SCALE GENOMIC DNA]</scope>
    <source>
        <strain evidence="2">F 1598</strain>
    </source>
</reference>
<dbReference type="Proteomes" id="UP000054166">
    <property type="component" value="Unassembled WGS sequence"/>
</dbReference>
<dbReference type="HOGENOM" id="CLU_3015014_0_0_1"/>
<name>A0A0C3BN80_PILCF</name>
<keyword evidence="2" id="KW-1185">Reference proteome</keyword>
<protein>
    <submittedName>
        <fullName evidence="1">Uncharacterized protein</fullName>
    </submittedName>
</protein>
<dbReference type="EMBL" id="KN833014">
    <property type="protein sequence ID" value="KIM78772.1"/>
    <property type="molecule type" value="Genomic_DNA"/>
</dbReference>
<sequence>MSSTPVEECNLCGASTTSCEFSDPEMITPKWKHKLKYICQTVRRLSWMLESARAAT</sequence>